<sequence length="94" mass="10440">MAIDPDLCIEVPADFDDSGSESQVHPIARKMFSGRTNAEVFRKAQVWADGLNVHLLDVAWDKAELGGGAIDEISGEELPYTLTVYFSFEFEDED</sequence>
<dbReference type="EMBL" id="JACHLY010000001">
    <property type="protein sequence ID" value="MBB5998353.1"/>
    <property type="molecule type" value="Genomic_DNA"/>
</dbReference>
<dbReference type="Proteomes" id="UP000578077">
    <property type="component" value="Unassembled WGS sequence"/>
</dbReference>
<protein>
    <submittedName>
        <fullName evidence="1">Uncharacterized protein</fullName>
    </submittedName>
</protein>
<dbReference type="AlphaFoldDB" id="A0A841EBB0"/>
<gene>
    <name evidence="1" type="ORF">HNR25_002104</name>
</gene>
<keyword evidence="2" id="KW-1185">Reference proteome</keyword>
<evidence type="ECO:0000313" key="2">
    <source>
        <dbReference type="Proteomes" id="UP000578077"/>
    </source>
</evidence>
<reference evidence="1 2" key="1">
    <citation type="submission" date="2020-08" db="EMBL/GenBank/DDBJ databases">
        <title>Sequencing the genomes of 1000 actinobacteria strains.</title>
        <authorList>
            <person name="Klenk H.-P."/>
        </authorList>
    </citation>
    <scope>NUCLEOTIDE SEQUENCE [LARGE SCALE GENOMIC DNA]</scope>
    <source>
        <strain evidence="1 2">DSM 44593</strain>
    </source>
</reference>
<comment type="caution">
    <text evidence="1">The sequence shown here is derived from an EMBL/GenBank/DDBJ whole genome shotgun (WGS) entry which is preliminary data.</text>
</comment>
<proteinExistence type="predicted"/>
<accession>A0A841EBB0</accession>
<name>A0A841EBB0_9ACTN</name>
<dbReference type="RefSeq" id="WP_184634535.1">
    <property type="nucleotide sequence ID" value="NZ_BAABKT010000014.1"/>
</dbReference>
<evidence type="ECO:0000313" key="1">
    <source>
        <dbReference type="EMBL" id="MBB5998353.1"/>
    </source>
</evidence>
<organism evidence="1 2">
    <name type="scientific">Streptomonospora salina</name>
    <dbReference type="NCBI Taxonomy" id="104205"/>
    <lineage>
        <taxon>Bacteria</taxon>
        <taxon>Bacillati</taxon>
        <taxon>Actinomycetota</taxon>
        <taxon>Actinomycetes</taxon>
        <taxon>Streptosporangiales</taxon>
        <taxon>Nocardiopsidaceae</taxon>
        <taxon>Streptomonospora</taxon>
    </lineage>
</organism>